<organism evidence="1 2">
    <name type="scientific">Dothidotthia symphoricarpi CBS 119687</name>
    <dbReference type="NCBI Taxonomy" id="1392245"/>
    <lineage>
        <taxon>Eukaryota</taxon>
        <taxon>Fungi</taxon>
        <taxon>Dikarya</taxon>
        <taxon>Ascomycota</taxon>
        <taxon>Pezizomycotina</taxon>
        <taxon>Dothideomycetes</taxon>
        <taxon>Pleosporomycetidae</taxon>
        <taxon>Pleosporales</taxon>
        <taxon>Dothidotthiaceae</taxon>
        <taxon>Dothidotthia</taxon>
    </lineage>
</organism>
<dbReference type="Proteomes" id="UP000799771">
    <property type="component" value="Unassembled WGS sequence"/>
</dbReference>
<keyword evidence="2" id="KW-1185">Reference proteome</keyword>
<accession>A0A6A6AC31</accession>
<evidence type="ECO:0000313" key="1">
    <source>
        <dbReference type="EMBL" id="KAF2128695.1"/>
    </source>
</evidence>
<sequence>MLYVCLSSAETTWYSSSGSSTLDYIRVCRAKSSRHRLCFPWPQLIIGEVSACMQNTRPPRLTWRPIHSPDLVVARPPQIFHVTSLAAISAAAYLCSSCITSAGCRMRNTKRARWQLSQAPFNCLLGLQNDPIGISKQWNWHKFIARVYLWPFIPSHKNVSLKNRTFGAPSQIPPPYVAFLPKSKHD</sequence>
<protein>
    <submittedName>
        <fullName evidence="1">Uncharacterized protein</fullName>
    </submittedName>
</protein>
<name>A0A6A6AC31_9PLEO</name>
<reference evidence="1" key="1">
    <citation type="journal article" date="2020" name="Stud. Mycol.">
        <title>101 Dothideomycetes genomes: a test case for predicting lifestyles and emergence of pathogens.</title>
        <authorList>
            <person name="Haridas S."/>
            <person name="Albert R."/>
            <person name="Binder M."/>
            <person name="Bloem J."/>
            <person name="Labutti K."/>
            <person name="Salamov A."/>
            <person name="Andreopoulos B."/>
            <person name="Baker S."/>
            <person name="Barry K."/>
            <person name="Bills G."/>
            <person name="Bluhm B."/>
            <person name="Cannon C."/>
            <person name="Castanera R."/>
            <person name="Culley D."/>
            <person name="Daum C."/>
            <person name="Ezra D."/>
            <person name="Gonzalez J."/>
            <person name="Henrissat B."/>
            <person name="Kuo A."/>
            <person name="Liang C."/>
            <person name="Lipzen A."/>
            <person name="Lutzoni F."/>
            <person name="Magnuson J."/>
            <person name="Mondo S."/>
            <person name="Nolan M."/>
            <person name="Ohm R."/>
            <person name="Pangilinan J."/>
            <person name="Park H.-J."/>
            <person name="Ramirez L."/>
            <person name="Alfaro M."/>
            <person name="Sun H."/>
            <person name="Tritt A."/>
            <person name="Yoshinaga Y."/>
            <person name="Zwiers L.-H."/>
            <person name="Turgeon B."/>
            <person name="Goodwin S."/>
            <person name="Spatafora J."/>
            <person name="Crous P."/>
            <person name="Grigoriev I."/>
        </authorList>
    </citation>
    <scope>NUCLEOTIDE SEQUENCE</scope>
    <source>
        <strain evidence="1">CBS 119687</strain>
    </source>
</reference>
<dbReference type="AlphaFoldDB" id="A0A6A6AC31"/>
<dbReference type="GeneID" id="54413129"/>
<proteinExistence type="predicted"/>
<dbReference type="EMBL" id="ML977508">
    <property type="protein sequence ID" value="KAF2128695.1"/>
    <property type="molecule type" value="Genomic_DNA"/>
</dbReference>
<dbReference type="RefSeq" id="XP_033523084.1">
    <property type="nucleotide sequence ID" value="XM_033672697.1"/>
</dbReference>
<gene>
    <name evidence="1" type="ORF">P153DRAFT_42800</name>
</gene>
<evidence type="ECO:0000313" key="2">
    <source>
        <dbReference type="Proteomes" id="UP000799771"/>
    </source>
</evidence>